<keyword evidence="1" id="KW-0472">Membrane</keyword>
<comment type="caution">
    <text evidence="2">The sequence shown here is derived from an EMBL/GenBank/DDBJ whole genome shotgun (WGS) entry which is preliminary data.</text>
</comment>
<dbReference type="Proteomes" id="UP000664601">
    <property type="component" value="Unassembled WGS sequence"/>
</dbReference>
<dbReference type="RefSeq" id="WP_207672781.1">
    <property type="nucleotide sequence ID" value="NZ_JAFREM010000011.1"/>
</dbReference>
<feature type="transmembrane region" description="Helical" evidence="1">
    <location>
        <begin position="96"/>
        <end position="116"/>
    </location>
</feature>
<evidence type="ECO:0008006" key="4">
    <source>
        <dbReference type="Google" id="ProtNLM"/>
    </source>
</evidence>
<keyword evidence="1" id="KW-1133">Transmembrane helix</keyword>
<proteinExistence type="predicted"/>
<keyword evidence="1" id="KW-0812">Transmembrane</keyword>
<feature type="transmembrane region" description="Helical" evidence="1">
    <location>
        <begin position="187"/>
        <end position="204"/>
    </location>
</feature>
<name>A0ABS3LBR8_9ENTE</name>
<evidence type="ECO:0000313" key="3">
    <source>
        <dbReference type="Proteomes" id="UP000664601"/>
    </source>
</evidence>
<evidence type="ECO:0000313" key="2">
    <source>
        <dbReference type="EMBL" id="MBO1305854.1"/>
    </source>
</evidence>
<feature type="transmembrane region" description="Helical" evidence="1">
    <location>
        <begin position="20"/>
        <end position="39"/>
    </location>
</feature>
<sequence length="261" mass="28929">MMDLLKADWFKARHSRVLYILFMLACISSLVMFFTAYYLGKTEAAASLINLASFFSDPQMVSLLGCVFVGIYVCRDFEEKVMEQAIASGKSRGKIVFEKVVSLLFFISLLYLPYVLGSLVLLGTSIDLSAYLPTVPLQLAAENQILNADSQTIAGIAKLLSLTVINMAAQLTIALPIMFLLKRPVSVLAISYGTLLLLGPIASLNETTQQILSYTPYGKDISQLTLTMSNRYFGERLVINLIFVLLMILVSYGIFRKSEVK</sequence>
<feature type="transmembrane region" description="Helical" evidence="1">
    <location>
        <begin position="237"/>
        <end position="255"/>
    </location>
</feature>
<feature type="transmembrane region" description="Helical" evidence="1">
    <location>
        <begin position="59"/>
        <end position="75"/>
    </location>
</feature>
<feature type="transmembrane region" description="Helical" evidence="1">
    <location>
        <begin position="159"/>
        <end position="180"/>
    </location>
</feature>
<reference evidence="2 3" key="1">
    <citation type="submission" date="2021-03" db="EMBL/GenBank/DDBJ databases">
        <title>Enterococcal diversity collection.</title>
        <authorList>
            <person name="Gilmore M.S."/>
            <person name="Schwartzman J."/>
            <person name="Van Tyne D."/>
            <person name="Martin M."/>
            <person name="Earl A.M."/>
            <person name="Manson A.L."/>
            <person name="Straub T."/>
            <person name="Salamzade R."/>
            <person name="Saavedra J."/>
            <person name="Lebreton F."/>
            <person name="Prichula J."/>
            <person name="Schaufler K."/>
            <person name="Gaca A."/>
            <person name="Sgardioli B."/>
            <person name="Wagenaar J."/>
            <person name="Strong T."/>
        </authorList>
    </citation>
    <scope>NUCLEOTIDE SEQUENCE [LARGE SCALE GENOMIC DNA]</scope>
    <source>
        <strain evidence="2 3">669A</strain>
    </source>
</reference>
<gene>
    <name evidence="2" type="ORF">JZO70_06770</name>
</gene>
<dbReference type="EMBL" id="JAFREM010000011">
    <property type="protein sequence ID" value="MBO1305854.1"/>
    <property type="molecule type" value="Genomic_DNA"/>
</dbReference>
<protein>
    <recommendedName>
        <fullName evidence="4">ABC-2 family transporter protein</fullName>
    </recommendedName>
</protein>
<accession>A0ABS3LBR8</accession>
<evidence type="ECO:0000256" key="1">
    <source>
        <dbReference type="SAM" id="Phobius"/>
    </source>
</evidence>
<organism evidence="2 3">
    <name type="scientific">Candidatus Enterococcus moelleringii</name>
    <dbReference type="NCBI Taxonomy" id="2815325"/>
    <lineage>
        <taxon>Bacteria</taxon>
        <taxon>Bacillati</taxon>
        <taxon>Bacillota</taxon>
        <taxon>Bacilli</taxon>
        <taxon>Lactobacillales</taxon>
        <taxon>Enterococcaceae</taxon>
        <taxon>Enterococcus</taxon>
    </lineage>
</organism>
<keyword evidence="3" id="KW-1185">Reference proteome</keyword>